<dbReference type="Proteomes" id="UP001551176">
    <property type="component" value="Unassembled WGS sequence"/>
</dbReference>
<organism evidence="3 4">
    <name type="scientific">Streptomyces atriruber</name>
    <dbReference type="NCBI Taxonomy" id="545121"/>
    <lineage>
        <taxon>Bacteria</taxon>
        <taxon>Bacillati</taxon>
        <taxon>Actinomycetota</taxon>
        <taxon>Actinomycetes</taxon>
        <taxon>Kitasatosporales</taxon>
        <taxon>Streptomycetaceae</taxon>
        <taxon>Streptomyces</taxon>
    </lineage>
</organism>
<dbReference type="PRINTS" id="PR00081">
    <property type="entry name" value="GDHRDH"/>
</dbReference>
<evidence type="ECO:0000313" key="3">
    <source>
        <dbReference type="EMBL" id="MEU6824196.1"/>
    </source>
</evidence>
<dbReference type="EMBL" id="JBEYXV010000014">
    <property type="protein sequence ID" value="MEU6824196.1"/>
    <property type="molecule type" value="Genomic_DNA"/>
</dbReference>
<dbReference type="PANTHER" id="PTHR44196:SF1">
    <property type="entry name" value="DEHYDROGENASE_REDUCTASE SDR FAMILY MEMBER 7B"/>
    <property type="match status" value="1"/>
</dbReference>
<evidence type="ECO:0000313" key="4">
    <source>
        <dbReference type="Proteomes" id="UP001551176"/>
    </source>
</evidence>
<dbReference type="PANTHER" id="PTHR44196">
    <property type="entry name" value="DEHYDROGENASE/REDUCTASE SDR FAMILY MEMBER 7B"/>
    <property type="match status" value="1"/>
</dbReference>
<sequence>MEIAGARIVIPGATGEIGAALTRRLHDAGASLVVAGRDEAALHRLRADCPDALTASFDAYDLASCAALTHWAARELGGLDAVVTCVGVAAFGAAESVSDAVAEHLMTVNALAPIAFLRSALPLIGAGGVLAAVTGVVARTPPATMADYAASKAALAAWLSAVGREQKRRRVSVIDVALPHVATGFADRAVSGRPPSLPTGLPVSRAVDLIVEAAFGTELPGTAAAPEGSSADRTH</sequence>
<reference evidence="3 4" key="1">
    <citation type="submission" date="2024-06" db="EMBL/GenBank/DDBJ databases">
        <title>The Natural Products Discovery Center: Release of the First 8490 Sequenced Strains for Exploring Actinobacteria Biosynthetic Diversity.</title>
        <authorList>
            <person name="Kalkreuter E."/>
            <person name="Kautsar S.A."/>
            <person name="Yang D."/>
            <person name="Bader C.D."/>
            <person name="Teijaro C.N."/>
            <person name="Fluegel L."/>
            <person name="Davis C.M."/>
            <person name="Simpson J.R."/>
            <person name="Lauterbach L."/>
            <person name="Steele A.D."/>
            <person name="Gui C."/>
            <person name="Meng S."/>
            <person name="Li G."/>
            <person name="Viehrig K."/>
            <person name="Ye F."/>
            <person name="Su P."/>
            <person name="Kiefer A.F."/>
            <person name="Nichols A."/>
            <person name="Cepeda A.J."/>
            <person name="Yan W."/>
            <person name="Fan B."/>
            <person name="Jiang Y."/>
            <person name="Adhikari A."/>
            <person name="Zheng C.-J."/>
            <person name="Schuster L."/>
            <person name="Cowan T.M."/>
            <person name="Smanski M.J."/>
            <person name="Chevrette M.G."/>
            <person name="De Carvalho L.P.S."/>
            <person name="Shen B."/>
        </authorList>
    </citation>
    <scope>NUCLEOTIDE SEQUENCE [LARGE SCALE GENOMIC DNA]</scope>
    <source>
        <strain evidence="3 4">NPDC046838</strain>
    </source>
</reference>
<dbReference type="Gene3D" id="3.40.50.720">
    <property type="entry name" value="NAD(P)-binding Rossmann-like Domain"/>
    <property type="match status" value="1"/>
</dbReference>
<evidence type="ECO:0000256" key="1">
    <source>
        <dbReference type="ARBA" id="ARBA00006484"/>
    </source>
</evidence>
<evidence type="ECO:0000256" key="2">
    <source>
        <dbReference type="ARBA" id="ARBA00023002"/>
    </source>
</evidence>
<protein>
    <submittedName>
        <fullName evidence="3">SDR family NAD(P)-dependent oxidoreductase</fullName>
    </submittedName>
</protein>
<dbReference type="InterPro" id="IPR036291">
    <property type="entry name" value="NAD(P)-bd_dom_sf"/>
</dbReference>
<keyword evidence="4" id="KW-1185">Reference proteome</keyword>
<proteinExistence type="inferred from homology"/>
<name>A0ABV3BT63_9ACTN</name>
<dbReference type="InterPro" id="IPR002347">
    <property type="entry name" value="SDR_fam"/>
</dbReference>
<gene>
    <name evidence="3" type="ORF">ABZ921_26495</name>
</gene>
<accession>A0ABV3BT63</accession>
<comment type="similarity">
    <text evidence="1">Belongs to the short-chain dehydrogenases/reductases (SDR) family.</text>
</comment>
<keyword evidence="2" id="KW-0560">Oxidoreductase</keyword>
<dbReference type="Pfam" id="PF00106">
    <property type="entry name" value="adh_short"/>
    <property type="match status" value="1"/>
</dbReference>
<comment type="caution">
    <text evidence="3">The sequence shown here is derived from an EMBL/GenBank/DDBJ whole genome shotgun (WGS) entry which is preliminary data.</text>
</comment>
<dbReference type="SUPFAM" id="SSF51735">
    <property type="entry name" value="NAD(P)-binding Rossmann-fold domains"/>
    <property type="match status" value="1"/>
</dbReference>
<dbReference type="RefSeq" id="WP_359353401.1">
    <property type="nucleotide sequence ID" value="NZ_JBEYXV010000014.1"/>
</dbReference>